<organism evidence="3 4">
    <name type="scientific">Ancylobacter polymorphus</name>
    <dbReference type="NCBI Taxonomy" id="223390"/>
    <lineage>
        <taxon>Bacteria</taxon>
        <taxon>Pseudomonadati</taxon>
        <taxon>Pseudomonadota</taxon>
        <taxon>Alphaproteobacteria</taxon>
        <taxon>Hyphomicrobiales</taxon>
        <taxon>Xanthobacteraceae</taxon>
        <taxon>Ancylobacter</taxon>
    </lineage>
</organism>
<accession>A0A9E7CW47</accession>
<dbReference type="AlphaFoldDB" id="A0A9E7CW47"/>
<evidence type="ECO:0000313" key="4">
    <source>
        <dbReference type="Proteomes" id="UP000831684"/>
    </source>
</evidence>
<dbReference type="Proteomes" id="UP000831684">
    <property type="component" value="Chromosome"/>
</dbReference>
<keyword evidence="1" id="KW-0472">Membrane</keyword>
<keyword evidence="1" id="KW-1133">Transmembrane helix</keyword>
<dbReference type="KEGG" id="apol:K9D25_17205"/>
<evidence type="ECO:0000313" key="3">
    <source>
        <dbReference type="EMBL" id="UOK70449.1"/>
    </source>
</evidence>
<dbReference type="KEGG" id="apol:K9D25_16285"/>
<evidence type="ECO:0000313" key="2">
    <source>
        <dbReference type="EMBL" id="UOK70275.1"/>
    </source>
</evidence>
<dbReference type="EMBL" id="CP083239">
    <property type="protein sequence ID" value="UOK70275.1"/>
    <property type="molecule type" value="Genomic_DNA"/>
</dbReference>
<proteinExistence type="predicted"/>
<dbReference type="EMBL" id="CP083239">
    <property type="protein sequence ID" value="UOK70449.1"/>
    <property type="molecule type" value="Genomic_DNA"/>
</dbReference>
<dbReference type="RefSeq" id="WP_244376679.1">
    <property type="nucleotide sequence ID" value="NZ_CP083239.1"/>
</dbReference>
<protein>
    <submittedName>
        <fullName evidence="3">Uncharacterized protein</fullName>
    </submittedName>
</protein>
<feature type="transmembrane region" description="Helical" evidence="1">
    <location>
        <begin position="6"/>
        <end position="24"/>
    </location>
</feature>
<gene>
    <name evidence="2" type="ORF">K9D25_16285</name>
    <name evidence="3" type="ORF">K9D25_17205</name>
</gene>
<reference evidence="3" key="1">
    <citation type="submission" date="2021-09" db="EMBL/GenBank/DDBJ databases">
        <title>Network and meta-omics reveal the key degrader and cooperation patterns in an efficient 1,4-dioxane-degrading microbial community.</title>
        <authorList>
            <person name="Dai C."/>
        </authorList>
    </citation>
    <scope>NUCLEOTIDE SEQUENCE</scope>
    <source>
        <strain evidence="3">ZM13</strain>
    </source>
</reference>
<evidence type="ECO:0000256" key="1">
    <source>
        <dbReference type="SAM" id="Phobius"/>
    </source>
</evidence>
<keyword evidence="1" id="KW-0812">Transmembrane</keyword>
<name>A0A9E7CW47_9HYPH</name>
<sequence>MNKLARYTIALIVIGAGISGLVFWRMNDPVTAAKTHCESHLEEATGIDHDLGDDTSMHVTGDDKNGIVQVAFLRGGSLHIAKCIIEDSEVTRVLVNDVSAPGP</sequence>